<reference evidence="1 2" key="1">
    <citation type="journal article" date="2007" name="Nature">
        <title>Evolution of genes and genomes on the Drosophila phylogeny.</title>
        <authorList>
            <consortium name="Drosophila 12 Genomes Consortium"/>
            <person name="Clark A.G."/>
            <person name="Eisen M.B."/>
            <person name="Smith D.R."/>
            <person name="Bergman C.M."/>
            <person name="Oliver B."/>
            <person name="Markow T.A."/>
            <person name="Kaufman T.C."/>
            <person name="Kellis M."/>
            <person name="Gelbart W."/>
            <person name="Iyer V.N."/>
            <person name="Pollard D.A."/>
            <person name="Sackton T.B."/>
            <person name="Larracuente A.M."/>
            <person name="Singh N.D."/>
            <person name="Abad J.P."/>
            <person name="Abt D.N."/>
            <person name="Adryan B."/>
            <person name="Aguade M."/>
            <person name="Akashi H."/>
            <person name="Anderson W.W."/>
            <person name="Aquadro C.F."/>
            <person name="Ardell D.H."/>
            <person name="Arguello R."/>
            <person name="Artieri C.G."/>
            <person name="Barbash D.A."/>
            <person name="Barker D."/>
            <person name="Barsanti P."/>
            <person name="Batterham P."/>
            <person name="Batzoglou S."/>
            <person name="Begun D."/>
            <person name="Bhutkar A."/>
            <person name="Blanco E."/>
            <person name="Bosak S.A."/>
            <person name="Bradley R.K."/>
            <person name="Brand A.D."/>
            <person name="Brent M.R."/>
            <person name="Brooks A.N."/>
            <person name="Brown R.H."/>
            <person name="Butlin R.K."/>
            <person name="Caggese C."/>
            <person name="Calvi B.R."/>
            <person name="Bernardo de Carvalho A."/>
            <person name="Caspi A."/>
            <person name="Castrezana S."/>
            <person name="Celniker S.E."/>
            <person name="Chang J.L."/>
            <person name="Chapple C."/>
            <person name="Chatterji S."/>
            <person name="Chinwalla A."/>
            <person name="Civetta A."/>
            <person name="Clifton S.W."/>
            <person name="Comeron J.M."/>
            <person name="Costello J.C."/>
            <person name="Coyne J.A."/>
            <person name="Daub J."/>
            <person name="David R.G."/>
            <person name="Delcher A.L."/>
            <person name="Delehaunty K."/>
            <person name="Do C.B."/>
            <person name="Ebling H."/>
            <person name="Edwards K."/>
            <person name="Eickbush T."/>
            <person name="Evans J.D."/>
            <person name="Filipski A."/>
            <person name="Findeiss S."/>
            <person name="Freyhult E."/>
            <person name="Fulton L."/>
            <person name="Fulton R."/>
            <person name="Garcia A.C."/>
            <person name="Gardiner A."/>
            <person name="Garfield D.A."/>
            <person name="Garvin B.E."/>
            <person name="Gibson G."/>
            <person name="Gilbert D."/>
            <person name="Gnerre S."/>
            <person name="Godfrey J."/>
            <person name="Good R."/>
            <person name="Gotea V."/>
            <person name="Gravely B."/>
            <person name="Greenberg A.J."/>
            <person name="Griffiths-Jones S."/>
            <person name="Gross S."/>
            <person name="Guigo R."/>
            <person name="Gustafson E.A."/>
            <person name="Haerty W."/>
            <person name="Hahn M.W."/>
            <person name="Halligan D.L."/>
            <person name="Halpern A.L."/>
            <person name="Halter G.M."/>
            <person name="Han M.V."/>
            <person name="Heger A."/>
            <person name="Hillier L."/>
            <person name="Hinrichs A.S."/>
            <person name="Holmes I."/>
            <person name="Hoskins R.A."/>
            <person name="Hubisz M.J."/>
            <person name="Hultmark D."/>
            <person name="Huntley M.A."/>
            <person name="Jaffe D.B."/>
            <person name="Jagadeeshan S."/>
            <person name="Jeck W.R."/>
            <person name="Johnson J."/>
            <person name="Jones C.D."/>
            <person name="Jordan W.C."/>
            <person name="Karpen G.H."/>
            <person name="Kataoka E."/>
            <person name="Keightley P.D."/>
            <person name="Kheradpour P."/>
            <person name="Kirkness E.F."/>
            <person name="Koerich L.B."/>
            <person name="Kristiansen K."/>
            <person name="Kudrna D."/>
            <person name="Kulathinal R.J."/>
            <person name="Kumar S."/>
            <person name="Kwok R."/>
            <person name="Lander E."/>
            <person name="Langley C.H."/>
            <person name="Lapoint R."/>
            <person name="Lazzaro B.P."/>
            <person name="Lee S.J."/>
            <person name="Levesque L."/>
            <person name="Li R."/>
            <person name="Lin C.F."/>
            <person name="Lin M.F."/>
            <person name="Lindblad-Toh K."/>
            <person name="Llopart A."/>
            <person name="Long M."/>
            <person name="Low L."/>
            <person name="Lozovsky E."/>
            <person name="Lu J."/>
            <person name="Luo M."/>
            <person name="Machado C.A."/>
            <person name="Makalowski W."/>
            <person name="Marzo M."/>
            <person name="Matsuda M."/>
            <person name="Matzkin L."/>
            <person name="McAllister B."/>
            <person name="McBride C.S."/>
            <person name="McKernan B."/>
            <person name="McKernan K."/>
            <person name="Mendez-Lago M."/>
            <person name="Minx P."/>
            <person name="Mollenhauer M.U."/>
            <person name="Montooth K."/>
            <person name="Mount S.M."/>
            <person name="Mu X."/>
            <person name="Myers E."/>
            <person name="Negre B."/>
            <person name="Newfeld S."/>
            <person name="Nielsen R."/>
            <person name="Noor M.A."/>
            <person name="O'Grady P."/>
            <person name="Pachter L."/>
            <person name="Papaceit M."/>
            <person name="Parisi M.J."/>
            <person name="Parisi M."/>
            <person name="Parts L."/>
            <person name="Pedersen J.S."/>
            <person name="Pesole G."/>
            <person name="Phillippy A.M."/>
            <person name="Ponting C.P."/>
            <person name="Pop M."/>
            <person name="Porcelli D."/>
            <person name="Powell J.R."/>
            <person name="Prohaska S."/>
            <person name="Pruitt K."/>
            <person name="Puig M."/>
            <person name="Quesneville H."/>
            <person name="Ram K.R."/>
            <person name="Rand D."/>
            <person name="Rasmussen M.D."/>
            <person name="Reed L.K."/>
            <person name="Reenan R."/>
            <person name="Reily A."/>
            <person name="Remington K.A."/>
            <person name="Rieger T.T."/>
            <person name="Ritchie M.G."/>
            <person name="Robin C."/>
            <person name="Rogers Y.H."/>
            <person name="Rohde C."/>
            <person name="Rozas J."/>
            <person name="Rubenfield M.J."/>
            <person name="Ruiz A."/>
            <person name="Russo S."/>
            <person name="Salzberg S.L."/>
            <person name="Sanchez-Gracia A."/>
            <person name="Saranga D.J."/>
            <person name="Sato H."/>
            <person name="Schaeffer S.W."/>
            <person name="Schatz M.C."/>
            <person name="Schlenke T."/>
            <person name="Schwartz R."/>
            <person name="Segarra C."/>
            <person name="Singh R.S."/>
            <person name="Sirot L."/>
            <person name="Sirota M."/>
            <person name="Sisneros N.B."/>
            <person name="Smith C.D."/>
            <person name="Smith T.F."/>
            <person name="Spieth J."/>
            <person name="Stage D.E."/>
            <person name="Stark A."/>
            <person name="Stephan W."/>
            <person name="Strausberg R.L."/>
            <person name="Strempel S."/>
            <person name="Sturgill D."/>
            <person name="Sutton G."/>
            <person name="Sutton G.G."/>
            <person name="Tao W."/>
            <person name="Teichmann S."/>
            <person name="Tobari Y.N."/>
            <person name="Tomimura Y."/>
            <person name="Tsolas J.M."/>
            <person name="Valente V.L."/>
            <person name="Venter E."/>
            <person name="Venter J.C."/>
            <person name="Vicario S."/>
            <person name="Vieira F.G."/>
            <person name="Vilella A.J."/>
            <person name="Villasante A."/>
            <person name="Walenz B."/>
            <person name="Wang J."/>
            <person name="Wasserman M."/>
            <person name="Watts T."/>
            <person name="Wilson D."/>
            <person name="Wilson R.K."/>
            <person name="Wing R.A."/>
            <person name="Wolfner M.F."/>
            <person name="Wong A."/>
            <person name="Wong G.K."/>
            <person name="Wu C.I."/>
            <person name="Wu G."/>
            <person name="Yamamoto D."/>
            <person name="Yang H.P."/>
            <person name="Yang S.P."/>
            <person name="Yorke J.A."/>
            <person name="Yoshida K."/>
            <person name="Zdobnov E."/>
            <person name="Zhang P."/>
            <person name="Zhang Y."/>
            <person name="Zimin A.V."/>
            <person name="Baldwin J."/>
            <person name="Abdouelleil A."/>
            <person name="Abdulkadir J."/>
            <person name="Abebe A."/>
            <person name="Abera B."/>
            <person name="Abreu J."/>
            <person name="Acer S.C."/>
            <person name="Aftuck L."/>
            <person name="Alexander A."/>
            <person name="An P."/>
            <person name="Anderson E."/>
            <person name="Anderson S."/>
            <person name="Arachi H."/>
            <person name="Azer M."/>
            <person name="Bachantsang P."/>
            <person name="Barry A."/>
            <person name="Bayul T."/>
            <person name="Berlin A."/>
            <person name="Bessette D."/>
            <person name="Bloom T."/>
            <person name="Blye J."/>
            <person name="Boguslavskiy L."/>
            <person name="Bonnet C."/>
            <person name="Boukhgalter B."/>
            <person name="Bourzgui I."/>
            <person name="Brown A."/>
            <person name="Cahill P."/>
            <person name="Channer S."/>
            <person name="Cheshatsang Y."/>
            <person name="Chuda L."/>
            <person name="Citroen M."/>
            <person name="Collymore A."/>
            <person name="Cooke P."/>
            <person name="Costello M."/>
            <person name="D'Aco K."/>
            <person name="Daza R."/>
            <person name="De Haan G."/>
            <person name="DeGray S."/>
            <person name="DeMaso C."/>
            <person name="Dhargay N."/>
            <person name="Dooley K."/>
            <person name="Dooley E."/>
            <person name="Doricent M."/>
            <person name="Dorje P."/>
            <person name="Dorjee K."/>
            <person name="Dupes A."/>
            <person name="Elong R."/>
            <person name="Falk J."/>
            <person name="Farina A."/>
            <person name="Faro S."/>
            <person name="Ferguson D."/>
            <person name="Fisher S."/>
            <person name="Foley C.D."/>
            <person name="Franke A."/>
            <person name="Friedrich D."/>
            <person name="Gadbois L."/>
            <person name="Gearin G."/>
            <person name="Gearin C.R."/>
            <person name="Giannoukos G."/>
            <person name="Goode T."/>
            <person name="Graham J."/>
            <person name="Grandbois E."/>
            <person name="Grewal S."/>
            <person name="Gyaltsen K."/>
            <person name="Hafez N."/>
            <person name="Hagos B."/>
            <person name="Hall J."/>
            <person name="Henson C."/>
            <person name="Hollinger A."/>
            <person name="Honan T."/>
            <person name="Huard M.D."/>
            <person name="Hughes L."/>
            <person name="Hurhula B."/>
            <person name="Husby M.E."/>
            <person name="Kamat A."/>
            <person name="Kanga B."/>
            <person name="Kashin S."/>
            <person name="Khazanovich D."/>
            <person name="Kisner P."/>
            <person name="Lance K."/>
            <person name="Lara M."/>
            <person name="Lee W."/>
            <person name="Lennon N."/>
            <person name="Letendre F."/>
            <person name="LeVine R."/>
            <person name="Lipovsky A."/>
            <person name="Liu X."/>
            <person name="Liu J."/>
            <person name="Liu S."/>
            <person name="Lokyitsang T."/>
            <person name="Lokyitsang Y."/>
            <person name="Lubonja R."/>
            <person name="Lui A."/>
            <person name="MacDonald P."/>
            <person name="Magnisalis V."/>
            <person name="Maru K."/>
            <person name="Matthews C."/>
            <person name="McCusker W."/>
            <person name="McDonough S."/>
            <person name="Mehta T."/>
            <person name="Meldrim J."/>
            <person name="Meneus L."/>
            <person name="Mihai O."/>
            <person name="Mihalev A."/>
            <person name="Mihova T."/>
            <person name="Mittelman R."/>
            <person name="Mlenga V."/>
            <person name="Montmayeur A."/>
            <person name="Mulrain L."/>
            <person name="Navidi A."/>
            <person name="Naylor J."/>
            <person name="Negash T."/>
            <person name="Nguyen T."/>
            <person name="Nguyen N."/>
            <person name="Nicol R."/>
            <person name="Norbu C."/>
            <person name="Norbu N."/>
            <person name="Novod N."/>
            <person name="O'Neill B."/>
            <person name="Osman S."/>
            <person name="Markiewicz E."/>
            <person name="Oyono O.L."/>
            <person name="Patti C."/>
            <person name="Phunkhang P."/>
            <person name="Pierre F."/>
            <person name="Priest M."/>
            <person name="Raghuraman S."/>
            <person name="Rege F."/>
            <person name="Reyes R."/>
            <person name="Rise C."/>
            <person name="Rogov P."/>
            <person name="Ross K."/>
            <person name="Ryan E."/>
            <person name="Settipalli S."/>
            <person name="Shea T."/>
            <person name="Sherpa N."/>
            <person name="Shi L."/>
            <person name="Shih D."/>
            <person name="Sparrow T."/>
            <person name="Spaulding J."/>
            <person name="Stalker J."/>
            <person name="Stange-Thomann N."/>
            <person name="Stavropoulos S."/>
            <person name="Stone C."/>
            <person name="Strader C."/>
            <person name="Tesfaye S."/>
            <person name="Thomson T."/>
            <person name="Thoulutsang Y."/>
            <person name="Thoulutsang D."/>
            <person name="Topham K."/>
            <person name="Topping I."/>
            <person name="Tsamla T."/>
            <person name="Vassiliev H."/>
            <person name="Vo A."/>
            <person name="Wangchuk T."/>
            <person name="Wangdi T."/>
            <person name="Weiand M."/>
            <person name="Wilkinson J."/>
            <person name="Wilson A."/>
            <person name="Yadav S."/>
            <person name="Young G."/>
            <person name="Yu Q."/>
            <person name="Zembek L."/>
            <person name="Zhong D."/>
            <person name="Zimmer A."/>
            <person name="Zwirko Z."/>
            <person name="Jaffe D.B."/>
            <person name="Alvarez P."/>
            <person name="Brockman W."/>
            <person name="Butler J."/>
            <person name="Chin C."/>
            <person name="Gnerre S."/>
            <person name="Grabherr M."/>
            <person name="Kleber M."/>
            <person name="Mauceli E."/>
            <person name="MacCallum I."/>
        </authorList>
    </citation>
    <scope>NUCLEOTIDE SEQUENCE [LARGE SCALE GENOMIC DNA]</scope>
    <source>
        <strain evidence="2">Rob3c / Tucson 14021-0248.25</strain>
    </source>
</reference>
<name>B4ILR6_DROSE</name>
<dbReference type="STRING" id="7238.B4ILR6"/>
<dbReference type="EMBL" id="CH480884">
    <property type="protein sequence ID" value="EDW54780.1"/>
    <property type="molecule type" value="Genomic_DNA"/>
</dbReference>
<dbReference type="Proteomes" id="UP000001292">
    <property type="component" value="Unassembled WGS sequence"/>
</dbReference>
<dbReference type="AlphaFoldDB" id="B4ILR6"/>
<evidence type="ECO:0000313" key="1">
    <source>
        <dbReference type="EMBL" id="EDW54780.1"/>
    </source>
</evidence>
<dbReference type="HOGENOM" id="CLU_1505032_0_0_1"/>
<sequence>MASIAEIRAIIKDFKVSVVEVRAGEDAGAFRGYRYTQGEAYLVRIIRSYFSERVLLCETSGVFRHQITGGVPQGSVLGPLLRNAMYDGILRLPLVGRSEIVGFEDDVALLVVDKHPGNVWFLIAESRHTSFDGTVAFNMISKVQQTQLILCSLRRSCCCMNLRNDDRVSATESNEDFSR</sequence>
<dbReference type="PhylomeDB" id="B4ILR6"/>
<organism evidence="2">
    <name type="scientific">Drosophila sechellia</name>
    <name type="common">Fruit fly</name>
    <dbReference type="NCBI Taxonomy" id="7238"/>
    <lineage>
        <taxon>Eukaryota</taxon>
        <taxon>Metazoa</taxon>
        <taxon>Ecdysozoa</taxon>
        <taxon>Arthropoda</taxon>
        <taxon>Hexapoda</taxon>
        <taxon>Insecta</taxon>
        <taxon>Pterygota</taxon>
        <taxon>Neoptera</taxon>
        <taxon>Endopterygota</taxon>
        <taxon>Diptera</taxon>
        <taxon>Brachycera</taxon>
        <taxon>Muscomorpha</taxon>
        <taxon>Ephydroidea</taxon>
        <taxon>Drosophilidae</taxon>
        <taxon>Drosophila</taxon>
        <taxon>Sophophora</taxon>
    </lineage>
</organism>
<accession>B4ILR6</accession>
<evidence type="ECO:0000313" key="2">
    <source>
        <dbReference type="Proteomes" id="UP000001292"/>
    </source>
</evidence>
<keyword evidence="2" id="KW-1185">Reference proteome</keyword>
<proteinExistence type="predicted"/>
<protein>
    <submittedName>
        <fullName evidence="1">GM10102</fullName>
    </submittedName>
</protein>
<gene>
    <name evidence="1" type="primary">Dsec\GM10102</name>
    <name evidence="1" type="ORF">Dsec_GM10102</name>
</gene>